<proteinExistence type="predicted"/>
<dbReference type="InterPro" id="IPR018673">
    <property type="entry name" value="DUF2141"/>
</dbReference>
<reference evidence="2" key="2">
    <citation type="submission" date="2020-09" db="EMBL/GenBank/DDBJ databases">
        <authorList>
            <person name="Sun Q."/>
            <person name="Kim S."/>
        </authorList>
    </citation>
    <scope>NUCLEOTIDE SEQUENCE</scope>
    <source>
        <strain evidence="2">KCTC 32255</strain>
    </source>
</reference>
<dbReference type="Pfam" id="PF09912">
    <property type="entry name" value="DUF2141"/>
    <property type="match status" value="1"/>
</dbReference>
<evidence type="ECO:0008006" key="4">
    <source>
        <dbReference type="Google" id="ProtNLM"/>
    </source>
</evidence>
<name>A0A918UIM6_9SPHN</name>
<organism evidence="2 3">
    <name type="scientific">Novosphingobium colocasiae</name>
    <dbReference type="NCBI Taxonomy" id="1256513"/>
    <lineage>
        <taxon>Bacteria</taxon>
        <taxon>Pseudomonadati</taxon>
        <taxon>Pseudomonadota</taxon>
        <taxon>Alphaproteobacteria</taxon>
        <taxon>Sphingomonadales</taxon>
        <taxon>Sphingomonadaceae</taxon>
        <taxon>Novosphingobium</taxon>
    </lineage>
</organism>
<feature type="signal peptide" evidence="1">
    <location>
        <begin position="1"/>
        <end position="25"/>
    </location>
</feature>
<keyword evidence="3" id="KW-1185">Reference proteome</keyword>
<dbReference type="EMBL" id="BMZA01000019">
    <property type="protein sequence ID" value="GGZ14694.1"/>
    <property type="molecule type" value="Genomic_DNA"/>
</dbReference>
<evidence type="ECO:0000313" key="2">
    <source>
        <dbReference type="EMBL" id="GGZ14694.1"/>
    </source>
</evidence>
<reference evidence="2" key="1">
    <citation type="journal article" date="2014" name="Int. J. Syst. Evol. Microbiol.">
        <title>Complete genome sequence of Corynebacterium casei LMG S-19264T (=DSM 44701T), isolated from a smear-ripened cheese.</title>
        <authorList>
            <consortium name="US DOE Joint Genome Institute (JGI-PGF)"/>
            <person name="Walter F."/>
            <person name="Albersmeier A."/>
            <person name="Kalinowski J."/>
            <person name="Ruckert C."/>
        </authorList>
    </citation>
    <scope>NUCLEOTIDE SEQUENCE</scope>
    <source>
        <strain evidence="2">KCTC 32255</strain>
    </source>
</reference>
<gene>
    <name evidence="2" type="ORF">GCM10011614_32020</name>
</gene>
<evidence type="ECO:0000256" key="1">
    <source>
        <dbReference type="SAM" id="SignalP"/>
    </source>
</evidence>
<keyword evidence="1" id="KW-0732">Signal</keyword>
<protein>
    <recommendedName>
        <fullName evidence="4">DUF2141 domain-containing protein</fullName>
    </recommendedName>
</protein>
<feature type="chain" id="PRO_5037298663" description="DUF2141 domain-containing protein" evidence="1">
    <location>
        <begin position="26"/>
        <end position="186"/>
    </location>
</feature>
<comment type="caution">
    <text evidence="2">The sequence shown here is derived from an EMBL/GenBank/DDBJ whole genome shotgun (WGS) entry which is preliminary data.</text>
</comment>
<accession>A0A918UIM6</accession>
<sequence length="186" mass="19594">MTARLRPALAAVLAALCGVADHARAAEGYLASSPDLGKDEGRCRPNETGPAVIVTVEGLKDRTGNLKLELYPAQDGDFLADDNVLIMAGKTFRRVETRVPASGAVRLCLRVPGPGPFALMLLHDRDGNRKFGWRVDGVGFSANPRLGLGKPKAARARIVAGGGITPLTIVLNYQKGLGMAPLAATR</sequence>
<dbReference type="AlphaFoldDB" id="A0A918UIM6"/>
<evidence type="ECO:0000313" key="3">
    <source>
        <dbReference type="Proteomes" id="UP000648075"/>
    </source>
</evidence>
<dbReference type="Proteomes" id="UP000648075">
    <property type="component" value="Unassembled WGS sequence"/>
</dbReference>